<dbReference type="InterPro" id="IPR003018">
    <property type="entry name" value="GAF"/>
</dbReference>
<dbReference type="SMART" id="SM00065">
    <property type="entry name" value="GAF"/>
    <property type="match status" value="2"/>
</dbReference>
<dbReference type="FunFam" id="3.30.450.40:FF:000052">
    <property type="entry name" value="Oxygen sensor histidine kinase response regulator DevS/DosS"/>
    <property type="match status" value="1"/>
</dbReference>
<dbReference type="SUPFAM" id="SSF55874">
    <property type="entry name" value="ATPase domain of HSP90 chaperone/DNA topoisomerase II/histidine kinase"/>
    <property type="match status" value="1"/>
</dbReference>
<dbReference type="InterPro" id="IPR011712">
    <property type="entry name" value="Sig_transdc_His_kin_sub3_dim/P"/>
</dbReference>
<dbReference type="GO" id="GO:0016020">
    <property type="term" value="C:membrane"/>
    <property type="evidence" value="ECO:0007669"/>
    <property type="project" value="InterPro"/>
</dbReference>
<dbReference type="GO" id="GO:0019826">
    <property type="term" value="F:oxygen sensor activity"/>
    <property type="evidence" value="ECO:0007669"/>
    <property type="project" value="UniProtKB-ARBA"/>
</dbReference>
<keyword evidence="8" id="KW-0460">Magnesium</keyword>
<dbReference type="Gene3D" id="1.20.5.1930">
    <property type="match status" value="1"/>
</dbReference>
<sequence length="578" mass="61775">MNDRVVDEEGGAASDPGLRDVDFDNLLREVLNRVHSALDEQERLRLLLDAVVTMGADLSLDGVLSRIVTVASSLVDAQYAALGVLDVGQGRRLRTFVHHGMTPVQVSEIGDLPTGHGLLGLLIDDPRPIRLHEIAAHPASYGFPPNHPPMTSFLGVPVRIRDRVFGNLYLTEKQGPGDFTTEDEAVVVALAAAAGVAIENARLYEEAEQRQQWLSATAQITSLLADVTAEDDALEPLQAVADQARKVARADASWLVAGADADNLMIVAVSGLQVDPAAMRSLSLEHSLANMVVRTGEAMSVRDLAADPRALDPAAAVGGQRLGPAIVVPLSTRTGIEGALALAWFPENAYRFEAVDPAMPASFAEHAALAIQVARARGDQQRLAVFEDRDRIGRDLHDLVIQRLFAVGLSLQGAVRRSADPELAGKLSQAVDDLDDTIKDIRRTIFALGSLGESDDIQAEVTRLVDRAAATMKFRPTLQFEGPVRTLVAPEVAPDLLAVLGEALTNASRHAEATRVEVSLTVGDEINLTVVDDGRGISDHVIESGLGNMRERAHKHGGKLAVHTAPGQGTTVTWIVPT</sequence>
<dbReference type="InterPro" id="IPR050482">
    <property type="entry name" value="Sensor_HK_TwoCompSys"/>
</dbReference>
<dbReference type="InterPro" id="IPR029016">
    <property type="entry name" value="GAF-like_dom_sf"/>
</dbReference>
<keyword evidence="9" id="KW-0408">Iron</keyword>
<evidence type="ECO:0000256" key="7">
    <source>
        <dbReference type="ARBA" id="ARBA00022777"/>
    </source>
</evidence>
<dbReference type="PROSITE" id="PS50109">
    <property type="entry name" value="HIS_KIN"/>
    <property type="match status" value="1"/>
</dbReference>
<evidence type="ECO:0000256" key="6">
    <source>
        <dbReference type="ARBA" id="ARBA00022723"/>
    </source>
</evidence>
<dbReference type="SMART" id="SM00387">
    <property type="entry name" value="HATPase_c"/>
    <property type="match status" value="1"/>
</dbReference>
<comment type="cofactor">
    <cofactor evidence="1">
        <name>Mg(2+)</name>
        <dbReference type="ChEBI" id="CHEBI:18420"/>
    </cofactor>
</comment>
<evidence type="ECO:0000313" key="12">
    <source>
        <dbReference type="EMBL" id="MBF4764525.1"/>
    </source>
</evidence>
<evidence type="ECO:0000256" key="3">
    <source>
        <dbReference type="ARBA" id="ARBA00022490"/>
    </source>
</evidence>
<dbReference type="GO" id="GO:0020037">
    <property type="term" value="F:heme binding"/>
    <property type="evidence" value="ECO:0007669"/>
    <property type="project" value="UniProtKB-ARBA"/>
</dbReference>
<dbReference type="Gene3D" id="3.30.565.10">
    <property type="entry name" value="Histidine kinase-like ATPase, C-terminal domain"/>
    <property type="match status" value="1"/>
</dbReference>
<keyword evidence="6" id="KW-0479">Metal-binding</keyword>
<dbReference type="PANTHER" id="PTHR24421">
    <property type="entry name" value="NITRATE/NITRITE SENSOR PROTEIN NARX-RELATED"/>
    <property type="match status" value="1"/>
</dbReference>
<accession>A0A930VGU5</accession>
<dbReference type="GO" id="GO:0046983">
    <property type="term" value="F:protein dimerization activity"/>
    <property type="evidence" value="ECO:0007669"/>
    <property type="project" value="InterPro"/>
</dbReference>
<evidence type="ECO:0000313" key="13">
    <source>
        <dbReference type="Proteomes" id="UP000640489"/>
    </source>
</evidence>
<dbReference type="GO" id="GO:0000155">
    <property type="term" value="F:phosphorelay sensor kinase activity"/>
    <property type="evidence" value="ECO:0007669"/>
    <property type="project" value="InterPro"/>
</dbReference>
<dbReference type="CDD" id="cd16917">
    <property type="entry name" value="HATPase_UhpB-NarQ-NarX-like"/>
    <property type="match status" value="1"/>
</dbReference>
<evidence type="ECO:0000259" key="11">
    <source>
        <dbReference type="PROSITE" id="PS50109"/>
    </source>
</evidence>
<dbReference type="GO" id="GO:0005524">
    <property type="term" value="F:ATP binding"/>
    <property type="evidence" value="ECO:0007669"/>
    <property type="project" value="UniProtKB-ARBA"/>
</dbReference>
<dbReference type="GO" id="GO:0000287">
    <property type="term" value="F:magnesium ion binding"/>
    <property type="evidence" value="ECO:0007669"/>
    <property type="project" value="UniProtKB-ARBA"/>
</dbReference>
<comment type="cofactor">
    <cofactor evidence="2">
        <name>heme</name>
        <dbReference type="ChEBI" id="CHEBI:30413"/>
    </cofactor>
</comment>
<dbReference type="GO" id="GO:0070025">
    <property type="term" value="F:carbon monoxide binding"/>
    <property type="evidence" value="ECO:0007669"/>
    <property type="project" value="UniProtKB-ARBA"/>
</dbReference>
<dbReference type="InterPro" id="IPR003594">
    <property type="entry name" value="HATPase_dom"/>
</dbReference>
<dbReference type="GO" id="GO:0070483">
    <property type="term" value="P:detection of hypoxia"/>
    <property type="evidence" value="ECO:0007669"/>
    <property type="project" value="UniProtKB-ARBA"/>
</dbReference>
<evidence type="ECO:0000256" key="10">
    <source>
        <dbReference type="ARBA" id="ARBA00023012"/>
    </source>
</evidence>
<feature type="domain" description="Histidine kinase" evidence="11">
    <location>
        <begin position="496"/>
        <end position="578"/>
    </location>
</feature>
<name>A0A930VGU5_9ACTN</name>
<dbReference type="RefSeq" id="WP_194707708.1">
    <property type="nucleotide sequence ID" value="NZ_JADKPN010000009.1"/>
</dbReference>
<evidence type="ECO:0000256" key="2">
    <source>
        <dbReference type="ARBA" id="ARBA00001971"/>
    </source>
</evidence>
<gene>
    <name evidence="12" type="ORF">ISU07_15435</name>
</gene>
<dbReference type="Pfam" id="PF02518">
    <property type="entry name" value="HATPase_c"/>
    <property type="match status" value="1"/>
</dbReference>
<organism evidence="12 13">
    <name type="scientific">Nocardioides islandensis</name>
    <dbReference type="NCBI Taxonomy" id="433663"/>
    <lineage>
        <taxon>Bacteria</taxon>
        <taxon>Bacillati</taxon>
        <taxon>Actinomycetota</taxon>
        <taxon>Actinomycetes</taxon>
        <taxon>Propionibacteriales</taxon>
        <taxon>Nocardioidaceae</taxon>
        <taxon>Nocardioides</taxon>
    </lineage>
</organism>
<evidence type="ECO:0000256" key="1">
    <source>
        <dbReference type="ARBA" id="ARBA00001946"/>
    </source>
</evidence>
<keyword evidence="3" id="KW-0963">Cytoplasm</keyword>
<reference evidence="12" key="1">
    <citation type="submission" date="2020-11" db="EMBL/GenBank/DDBJ databases">
        <title>Nocardioides sp. nov., isolated from Soil of Cynanchum wilfordii Hemsley rhizosphere.</title>
        <authorList>
            <person name="Lee J.-S."/>
            <person name="Suh M.K."/>
            <person name="Kim J.-S."/>
        </authorList>
    </citation>
    <scope>NUCLEOTIDE SEQUENCE</scope>
    <source>
        <strain evidence="12">KCTC 19275</strain>
    </source>
</reference>
<protein>
    <submittedName>
        <fullName evidence="12">GAF domain-containing sensor histidine kinase</fullName>
    </submittedName>
</protein>
<dbReference type="EMBL" id="JADKPN010000009">
    <property type="protein sequence ID" value="MBF4764525.1"/>
    <property type="molecule type" value="Genomic_DNA"/>
</dbReference>
<dbReference type="Pfam" id="PF13185">
    <property type="entry name" value="GAF_2"/>
    <property type="match status" value="2"/>
</dbReference>
<dbReference type="Gene3D" id="3.30.450.40">
    <property type="match status" value="2"/>
</dbReference>
<dbReference type="GO" id="GO:0070026">
    <property type="term" value="F:nitric oxide binding"/>
    <property type="evidence" value="ECO:0007669"/>
    <property type="project" value="UniProtKB-ARBA"/>
</dbReference>
<evidence type="ECO:0000256" key="5">
    <source>
        <dbReference type="ARBA" id="ARBA00022679"/>
    </source>
</evidence>
<proteinExistence type="predicted"/>
<dbReference type="InterPro" id="IPR005467">
    <property type="entry name" value="His_kinase_dom"/>
</dbReference>
<keyword evidence="4" id="KW-0597">Phosphoprotein</keyword>
<evidence type="ECO:0000256" key="8">
    <source>
        <dbReference type="ARBA" id="ARBA00022842"/>
    </source>
</evidence>
<dbReference type="AlphaFoldDB" id="A0A930VGU5"/>
<dbReference type="InterPro" id="IPR036890">
    <property type="entry name" value="HATPase_C_sf"/>
</dbReference>
<evidence type="ECO:0000256" key="4">
    <source>
        <dbReference type="ARBA" id="ARBA00022553"/>
    </source>
</evidence>
<dbReference type="Proteomes" id="UP000640489">
    <property type="component" value="Unassembled WGS sequence"/>
</dbReference>
<dbReference type="Pfam" id="PF07730">
    <property type="entry name" value="HisKA_3"/>
    <property type="match status" value="1"/>
</dbReference>
<dbReference type="SUPFAM" id="SSF55781">
    <property type="entry name" value="GAF domain-like"/>
    <property type="match status" value="2"/>
</dbReference>
<dbReference type="PANTHER" id="PTHR24421:SF56">
    <property type="entry name" value="OXYGEN SENSOR HISTIDINE KINASE RESPONSE REGULATOR DOST"/>
    <property type="match status" value="1"/>
</dbReference>
<keyword evidence="13" id="KW-1185">Reference proteome</keyword>
<keyword evidence="10" id="KW-0902">Two-component regulatory system</keyword>
<dbReference type="GO" id="GO:0019825">
    <property type="term" value="F:oxygen binding"/>
    <property type="evidence" value="ECO:0007669"/>
    <property type="project" value="UniProtKB-ARBA"/>
</dbReference>
<keyword evidence="7 12" id="KW-0418">Kinase</keyword>
<evidence type="ECO:0000256" key="9">
    <source>
        <dbReference type="ARBA" id="ARBA00023004"/>
    </source>
</evidence>
<comment type="caution">
    <text evidence="12">The sequence shown here is derived from an EMBL/GenBank/DDBJ whole genome shotgun (WGS) entry which is preliminary data.</text>
</comment>
<keyword evidence="5" id="KW-0808">Transferase</keyword>